<dbReference type="GO" id="GO:0005615">
    <property type="term" value="C:extracellular space"/>
    <property type="evidence" value="ECO:0007669"/>
    <property type="project" value="TreeGrafter"/>
</dbReference>
<comment type="caution">
    <text evidence="13">The sequence shown here is derived from an EMBL/GenBank/DDBJ whole genome shotgun (WGS) entry which is preliminary data.</text>
</comment>
<evidence type="ECO:0000256" key="10">
    <source>
        <dbReference type="RuleBase" id="RU004453"/>
    </source>
</evidence>
<dbReference type="PROSITE" id="PS01095">
    <property type="entry name" value="GH18_1"/>
    <property type="match status" value="1"/>
</dbReference>
<keyword evidence="5" id="KW-0325">Glycoprotein</keyword>
<feature type="signal peptide" evidence="11">
    <location>
        <begin position="1"/>
        <end position="38"/>
    </location>
</feature>
<dbReference type="Gene3D" id="3.20.20.80">
    <property type="entry name" value="Glycosidases"/>
    <property type="match status" value="1"/>
</dbReference>
<dbReference type="PANTHER" id="PTHR46290:SF1">
    <property type="entry name" value="DI-N-ACETYLCHITOBIASE"/>
    <property type="match status" value="1"/>
</dbReference>
<evidence type="ECO:0000313" key="13">
    <source>
        <dbReference type="EMBL" id="KAB1269103.1"/>
    </source>
</evidence>
<evidence type="ECO:0000256" key="3">
    <source>
        <dbReference type="ARBA" id="ARBA00022729"/>
    </source>
</evidence>
<dbReference type="STRING" id="9838.ENSCDRP00005015651"/>
<dbReference type="GO" id="GO:0005764">
    <property type="term" value="C:lysosome"/>
    <property type="evidence" value="ECO:0007669"/>
    <property type="project" value="UniProtKB-SubCell"/>
</dbReference>
<dbReference type="OrthoDB" id="73875at2759"/>
<sequence>MARLQLRSRRLVVPSQRGAPGLAPLLLPLLLALPLAAGANCPCQNPALCNPITHRLNFEVFVFDVGHKVWKYYDWSQITTVVLFADYDPELMCHAHSKGARVVLKGDVSVKDIKNPTFRASWIAKQVQLAKTQHMDGINLDIEQEVQRSSPEYYALTALVKETTDTFHREIKGSQVTFDVPWSSNCVAGRCYNYTEIAYACDFLFVMSYDERSLPWSQCIAGANSPYTQTLTGYEDYIKIGISPKKLVMGIPWYGVDYTCQNLSKDHVCTTAKHPCKDAVHHQVPYRLIMKQVNNSPSKILWDKSQQSPYYHYQDKAGHFHQVWYDNPQSISLKAAYVQNRGLLGIGMWHANCLDYSEDATAKKQTEEMWKALRKKL</sequence>
<dbReference type="SMART" id="SM00636">
    <property type="entry name" value="Glyco_18"/>
    <property type="match status" value="1"/>
</dbReference>
<accession>A0A5N4DD58</accession>
<dbReference type="KEGG" id="cdk:105095043"/>
<keyword evidence="14" id="KW-1185">Reference proteome</keyword>
<keyword evidence="3 11" id="KW-0732">Signal</keyword>
<organism evidence="13 14">
    <name type="scientific">Camelus dromedarius</name>
    <name type="common">Dromedary</name>
    <name type="synonym">Arabian camel</name>
    <dbReference type="NCBI Taxonomy" id="9838"/>
    <lineage>
        <taxon>Eukaryota</taxon>
        <taxon>Metazoa</taxon>
        <taxon>Chordata</taxon>
        <taxon>Craniata</taxon>
        <taxon>Vertebrata</taxon>
        <taxon>Euteleostomi</taxon>
        <taxon>Mammalia</taxon>
        <taxon>Eutheria</taxon>
        <taxon>Laurasiatheria</taxon>
        <taxon>Artiodactyla</taxon>
        <taxon>Tylopoda</taxon>
        <taxon>Camelidae</taxon>
        <taxon>Camelus</taxon>
    </lineage>
</organism>
<evidence type="ECO:0000256" key="11">
    <source>
        <dbReference type="SAM" id="SignalP"/>
    </source>
</evidence>
<dbReference type="CDD" id="cd02875">
    <property type="entry name" value="GH18_chitobiase"/>
    <property type="match status" value="1"/>
</dbReference>
<evidence type="ECO:0000256" key="6">
    <source>
        <dbReference type="ARBA" id="ARBA00023228"/>
    </source>
</evidence>
<dbReference type="EMBL" id="JWIN03000013">
    <property type="protein sequence ID" value="KAB1269103.1"/>
    <property type="molecule type" value="Genomic_DNA"/>
</dbReference>
<dbReference type="SUPFAM" id="SSF51445">
    <property type="entry name" value="(Trans)glycosidases"/>
    <property type="match status" value="1"/>
</dbReference>
<keyword evidence="7" id="KW-0326">Glycosidase</keyword>
<dbReference type="AlphaFoldDB" id="A0A5N4DD58"/>
<dbReference type="PROSITE" id="PS51910">
    <property type="entry name" value="GH18_2"/>
    <property type="match status" value="1"/>
</dbReference>
<dbReference type="FunFam" id="3.10.50.10:FF:000006">
    <property type="entry name" value="Chitobiase, di-N-acetyl"/>
    <property type="match status" value="1"/>
</dbReference>
<evidence type="ECO:0000256" key="4">
    <source>
        <dbReference type="ARBA" id="ARBA00022801"/>
    </source>
</evidence>
<dbReference type="InterPro" id="IPR029070">
    <property type="entry name" value="Chitinase_insertion_sf"/>
</dbReference>
<feature type="domain" description="GH18" evidence="12">
    <location>
        <begin position="1"/>
        <end position="377"/>
    </location>
</feature>
<dbReference type="InterPro" id="IPR017853">
    <property type="entry name" value="GH"/>
</dbReference>
<dbReference type="Proteomes" id="UP000299084">
    <property type="component" value="Unassembled WGS sequence"/>
</dbReference>
<dbReference type="InterPro" id="IPR047898">
    <property type="entry name" value="DIAC_cat"/>
</dbReference>
<evidence type="ECO:0000256" key="7">
    <source>
        <dbReference type="ARBA" id="ARBA00023295"/>
    </source>
</evidence>
<comment type="subcellular location">
    <subcellularLocation>
        <location evidence="1">Lysosome</location>
    </subcellularLocation>
</comment>
<dbReference type="FunFam" id="3.20.20.80:FF:000250">
    <property type="entry name" value="Probable di-N-acetylchitobiase 1"/>
    <property type="match status" value="1"/>
</dbReference>
<comment type="similarity">
    <text evidence="2 10">Belongs to the glycosyl hydrolase 18 family.</text>
</comment>
<dbReference type="GO" id="GO:0009313">
    <property type="term" value="P:oligosaccharide catabolic process"/>
    <property type="evidence" value="ECO:0007669"/>
    <property type="project" value="TreeGrafter"/>
</dbReference>
<reference evidence="13 14" key="1">
    <citation type="journal article" date="2019" name="Mol. Ecol. Resour.">
        <title>Improving Illumina assemblies with Hi-C and long reads: an example with the North African dromedary.</title>
        <authorList>
            <person name="Elbers J.P."/>
            <person name="Rogers M.F."/>
            <person name="Perelman P.L."/>
            <person name="Proskuryakova A.A."/>
            <person name="Serdyukova N.A."/>
            <person name="Johnson W.E."/>
            <person name="Horin P."/>
            <person name="Corander J."/>
            <person name="Murphy D."/>
            <person name="Burger P.A."/>
        </authorList>
    </citation>
    <scope>NUCLEOTIDE SEQUENCE [LARGE SCALE GENOMIC DNA]</scope>
    <source>
        <strain evidence="13">Drom800</strain>
        <tissue evidence="13">Blood</tissue>
    </source>
</reference>
<keyword evidence="4" id="KW-0378">Hydrolase</keyword>
<dbReference type="InterPro" id="IPR001223">
    <property type="entry name" value="Glyco_hydro18_cat"/>
</dbReference>
<dbReference type="GO" id="GO:0008061">
    <property type="term" value="F:chitin binding"/>
    <property type="evidence" value="ECO:0007669"/>
    <property type="project" value="InterPro"/>
</dbReference>
<evidence type="ECO:0000256" key="8">
    <source>
        <dbReference type="ARBA" id="ARBA00055477"/>
    </source>
</evidence>
<gene>
    <name evidence="13" type="ORF">Cadr_000014180</name>
</gene>
<protein>
    <recommendedName>
        <fullName evidence="9">Di-N-acetylchitobiase</fullName>
    </recommendedName>
</protein>
<feature type="chain" id="PRO_5024420784" description="Di-N-acetylchitobiase" evidence="11">
    <location>
        <begin position="39"/>
        <end position="377"/>
    </location>
</feature>
<keyword evidence="6" id="KW-0458">Lysosome</keyword>
<dbReference type="Gene3D" id="3.10.50.10">
    <property type="match status" value="1"/>
</dbReference>
<evidence type="ECO:0000313" key="14">
    <source>
        <dbReference type="Proteomes" id="UP000299084"/>
    </source>
</evidence>
<dbReference type="GO" id="GO:0004568">
    <property type="term" value="F:chitinase activity"/>
    <property type="evidence" value="ECO:0007669"/>
    <property type="project" value="TreeGrafter"/>
</dbReference>
<evidence type="ECO:0000256" key="9">
    <source>
        <dbReference type="ARBA" id="ARBA00074174"/>
    </source>
</evidence>
<dbReference type="PANTHER" id="PTHR46290">
    <property type="entry name" value="DI-N-ACETYLCHITOBIASE"/>
    <property type="match status" value="1"/>
</dbReference>
<evidence type="ECO:0000259" key="12">
    <source>
        <dbReference type="PROSITE" id="PS51910"/>
    </source>
</evidence>
<dbReference type="InterPro" id="IPR051887">
    <property type="entry name" value="GH18_Domain-Containing"/>
</dbReference>
<evidence type="ECO:0000256" key="1">
    <source>
        <dbReference type="ARBA" id="ARBA00004371"/>
    </source>
</evidence>
<dbReference type="GO" id="GO:0006032">
    <property type="term" value="P:chitin catabolic process"/>
    <property type="evidence" value="ECO:0007669"/>
    <property type="project" value="TreeGrafter"/>
</dbReference>
<evidence type="ECO:0000256" key="5">
    <source>
        <dbReference type="ARBA" id="ARBA00023180"/>
    </source>
</evidence>
<name>A0A5N4DD58_CAMDR</name>
<proteinExistence type="inferred from homology"/>
<dbReference type="InterPro" id="IPR001579">
    <property type="entry name" value="Glyco_hydro_18_chit_AS"/>
</dbReference>
<dbReference type="InterPro" id="IPR011583">
    <property type="entry name" value="Chitinase_II/V-like_cat"/>
</dbReference>
<dbReference type="Pfam" id="PF00704">
    <property type="entry name" value="Glyco_hydro_18"/>
    <property type="match status" value="1"/>
</dbReference>
<evidence type="ECO:0000256" key="2">
    <source>
        <dbReference type="ARBA" id="ARBA00009336"/>
    </source>
</evidence>
<comment type="function">
    <text evidence="8">Involved in the degradation of asparagine-linked glycoproteins. Hydrolyze of N-acetyl-beta-D-glucosamine (1-4)N-acetylglucosamine chitobiose core from the reducing end of the bond, it requires prior cleavage by glycosylasparaginase.</text>
</comment>